<evidence type="ECO:0000259" key="3">
    <source>
        <dbReference type="Pfam" id="PF10756"/>
    </source>
</evidence>
<organism evidence="4 5">
    <name type="scientific">Streptomyces ureilyticus</name>
    <dbReference type="NCBI Taxonomy" id="1775131"/>
    <lineage>
        <taxon>Bacteria</taxon>
        <taxon>Bacillati</taxon>
        <taxon>Actinomycetota</taxon>
        <taxon>Actinomycetes</taxon>
        <taxon>Kitasatosporales</taxon>
        <taxon>Streptomycetaceae</taxon>
        <taxon>Streptomyces</taxon>
    </lineage>
</organism>
<feature type="transmembrane region" description="Helical" evidence="2">
    <location>
        <begin position="128"/>
        <end position="150"/>
    </location>
</feature>
<feature type="transmembrane region" description="Helical" evidence="2">
    <location>
        <begin position="265"/>
        <end position="286"/>
    </location>
</feature>
<evidence type="ECO:0000256" key="1">
    <source>
        <dbReference type="SAM" id="MobiDB-lite"/>
    </source>
</evidence>
<feature type="compositionally biased region" description="Polar residues" evidence="1">
    <location>
        <begin position="22"/>
        <end position="40"/>
    </location>
</feature>
<keyword evidence="2" id="KW-0472">Membrane</keyword>
<keyword evidence="2" id="KW-0812">Transmembrane</keyword>
<dbReference type="Pfam" id="PF10756">
    <property type="entry name" value="bPH_6"/>
    <property type="match status" value="1"/>
</dbReference>
<reference evidence="4 5" key="1">
    <citation type="submission" date="2020-02" db="EMBL/GenBank/DDBJ databases">
        <title>Whole-genome analyses of novel actinobacteria.</title>
        <authorList>
            <person name="Sahin N."/>
            <person name="Tokatli A."/>
        </authorList>
    </citation>
    <scope>NUCLEOTIDE SEQUENCE [LARGE SCALE GENOMIC DNA]</scope>
    <source>
        <strain evidence="4 5">YC419</strain>
    </source>
</reference>
<gene>
    <name evidence="4" type="ORF">G6048_44210</name>
</gene>
<feature type="compositionally biased region" description="Basic and acidic residues" evidence="1">
    <location>
        <begin position="212"/>
        <end position="225"/>
    </location>
</feature>
<feature type="region of interest" description="Disordered" evidence="1">
    <location>
        <begin position="1"/>
        <end position="91"/>
    </location>
</feature>
<protein>
    <submittedName>
        <fullName evidence="4">PH domain-containing protein</fullName>
    </submittedName>
</protein>
<feature type="transmembrane region" description="Helical" evidence="2">
    <location>
        <begin position="99"/>
        <end position="122"/>
    </location>
</feature>
<dbReference type="EMBL" id="JAAKZX010000294">
    <property type="protein sequence ID" value="NGO48793.1"/>
    <property type="molecule type" value="Genomic_DNA"/>
</dbReference>
<feature type="compositionally biased region" description="Low complexity" evidence="1">
    <location>
        <begin position="41"/>
        <end position="56"/>
    </location>
</feature>
<proteinExistence type="predicted"/>
<feature type="domain" description="Low molecular weight protein antigen 6 PH" evidence="3">
    <location>
        <begin position="147"/>
        <end position="215"/>
    </location>
</feature>
<evidence type="ECO:0000256" key="2">
    <source>
        <dbReference type="SAM" id="Phobius"/>
    </source>
</evidence>
<feature type="compositionally biased region" description="Pro residues" evidence="1">
    <location>
        <begin position="75"/>
        <end position="86"/>
    </location>
</feature>
<name>A0ABX0E3J9_9ACTN</name>
<evidence type="ECO:0000313" key="4">
    <source>
        <dbReference type="EMBL" id="NGO48793.1"/>
    </source>
</evidence>
<dbReference type="InterPro" id="IPR019692">
    <property type="entry name" value="CFP-6_PH"/>
</dbReference>
<accession>A0ABX0E3J9</accession>
<sequence>MTTPDHQPPPPDSPGTSPSPEAQGSSDAPGSAGRTDSPQAPDTSDAPGSSGSPDSPGSRESRGAPESRGSSEPSPSSPSTPSPRPSVPESRDRIYRSPAAIAGGVMLLAIAGWLGIDALIVGEGRTPWLALAGLILFVPLVVAFTLRPAVFANDDRLRIRNPFRMIVLPWGSVEALRSGYSNEVLDKSGTKYQLWAIPVSLRARKKAARRQARADKEGAEVRPSRMPEPTGPVRAQADQIMDELRELVVARGPDKRAQGEPSVRWAYEIVAPALAGAVLLAILLAMG</sequence>
<comment type="caution">
    <text evidence="4">The sequence shown here is derived from an EMBL/GenBank/DDBJ whole genome shotgun (WGS) entry which is preliminary data.</text>
</comment>
<dbReference type="Proteomes" id="UP001518140">
    <property type="component" value="Unassembled WGS sequence"/>
</dbReference>
<evidence type="ECO:0000313" key="5">
    <source>
        <dbReference type="Proteomes" id="UP001518140"/>
    </source>
</evidence>
<feature type="region of interest" description="Disordered" evidence="1">
    <location>
        <begin position="212"/>
        <end position="233"/>
    </location>
</feature>
<keyword evidence="5" id="KW-1185">Reference proteome</keyword>
<keyword evidence="2" id="KW-1133">Transmembrane helix</keyword>
<feature type="compositionally biased region" description="Pro residues" evidence="1">
    <location>
        <begin position="1"/>
        <end position="13"/>
    </location>
</feature>